<dbReference type="RefSeq" id="WP_345620881.1">
    <property type="nucleotide sequence ID" value="NZ_BAABIG010000033.1"/>
</dbReference>
<evidence type="ECO:0000256" key="4">
    <source>
        <dbReference type="PROSITE-ProRule" id="PRU00409"/>
    </source>
</evidence>
<dbReference type="SUPFAM" id="SSF56059">
    <property type="entry name" value="Glutathione synthetase ATP-binding domain-like"/>
    <property type="match status" value="1"/>
</dbReference>
<evidence type="ECO:0000313" key="7">
    <source>
        <dbReference type="Proteomes" id="UP001501265"/>
    </source>
</evidence>
<evidence type="ECO:0000256" key="2">
    <source>
        <dbReference type="ARBA" id="ARBA00022741"/>
    </source>
</evidence>
<gene>
    <name evidence="6" type="ORF">GCM10023220_37180</name>
</gene>
<dbReference type="Pfam" id="PF13535">
    <property type="entry name" value="ATP-grasp_4"/>
    <property type="match status" value="1"/>
</dbReference>
<evidence type="ECO:0000259" key="5">
    <source>
        <dbReference type="PROSITE" id="PS50975"/>
    </source>
</evidence>
<proteinExistence type="predicted"/>
<evidence type="ECO:0000256" key="3">
    <source>
        <dbReference type="ARBA" id="ARBA00022840"/>
    </source>
</evidence>
<dbReference type="InterPro" id="IPR052032">
    <property type="entry name" value="ATP-dep_AA_Ligase"/>
</dbReference>
<reference evidence="7" key="1">
    <citation type="journal article" date="2019" name="Int. J. Syst. Evol. Microbiol.">
        <title>The Global Catalogue of Microorganisms (GCM) 10K type strain sequencing project: providing services to taxonomists for standard genome sequencing and annotation.</title>
        <authorList>
            <consortium name="The Broad Institute Genomics Platform"/>
            <consortium name="The Broad Institute Genome Sequencing Center for Infectious Disease"/>
            <person name="Wu L."/>
            <person name="Ma J."/>
        </authorList>
    </citation>
    <scope>NUCLEOTIDE SEQUENCE [LARGE SCALE GENOMIC DNA]</scope>
    <source>
        <strain evidence="7">JCM 18081</strain>
    </source>
</reference>
<dbReference type="Gene3D" id="3.40.50.20">
    <property type="match status" value="1"/>
</dbReference>
<dbReference type="PANTHER" id="PTHR43585:SF2">
    <property type="entry name" value="ATP-GRASP ENZYME FSQD"/>
    <property type="match status" value="1"/>
</dbReference>
<evidence type="ECO:0000256" key="1">
    <source>
        <dbReference type="ARBA" id="ARBA00022598"/>
    </source>
</evidence>
<comment type="caution">
    <text evidence="6">The sequence shown here is derived from an EMBL/GenBank/DDBJ whole genome shotgun (WGS) entry which is preliminary data.</text>
</comment>
<keyword evidence="2 4" id="KW-0547">Nucleotide-binding</keyword>
<dbReference type="Proteomes" id="UP001501265">
    <property type="component" value="Unassembled WGS sequence"/>
</dbReference>
<accession>A0ABP9C7U5</accession>
<protein>
    <recommendedName>
        <fullName evidence="5">ATP-grasp domain-containing protein</fullName>
    </recommendedName>
</protein>
<keyword evidence="1" id="KW-0436">Ligase</keyword>
<name>A0ABP9C7U5_9ACTN</name>
<evidence type="ECO:0000313" key="6">
    <source>
        <dbReference type="EMBL" id="GAA4804324.1"/>
    </source>
</evidence>
<dbReference type="EMBL" id="BAABIG010000033">
    <property type="protein sequence ID" value="GAA4804324.1"/>
    <property type="molecule type" value="Genomic_DNA"/>
</dbReference>
<dbReference type="PANTHER" id="PTHR43585">
    <property type="entry name" value="FUMIPYRROLE BIOSYNTHESIS PROTEIN C"/>
    <property type="match status" value="1"/>
</dbReference>
<keyword evidence="7" id="KW-1185">Reference proteome</keyword>
<keyword evidence="3 4" id="KW-0067">ATP-binding</keyword>
<dbReference type="InterPro" id="IPR011761">
    <property type="entry name" value="ATP-grasp"/>
</dbReference>
<dbReference type="Gene3D" id="3.30.470.20">
    <property type="entry name" value="ATP-grasp fold, B domain"/>
    <property type="match status" value="1"/>
</dbReference>
<feature type="domain" description="ATP-grasp" evidence="5">
    <location>
        <begin position="121"/>
        <end position="325"/>
    </location>
</feature>
<sequence>MAPPHLLLLAGIGGHAPDEAIDSLSTLTDTVSVVYVTAWRPPDRLRAAWAERGLRGEFLDAADLRAAVEAAADLHGRLPLDGVVTYSELLLRPQAEIAARLGLPGNPPEAVAIAQSKARQRLLFAERGVPSPGFEVITSERDLAAAAARVGLPGVFKPSLGAGSQSVRRVATYAELIHAFTAARAEKTAFLQSDEAYLLEEPMALEADGDSGCAAYCSVESLLVSGTAYHLAVSDRLPLEHGYAEEGVVLPSRLAPATAAAVTDVADRAIRAIGLTSGAVHTEVALTAGGPRIIEVNARAGGPLPVMFEAAAGYDYAAQIGRSALGLPPTALPEFTGVALLRFLPIPTGVWRVAAQTPAERVREAFPELVYVAPRFATGQRVTRQGTLHLASFMVKAPDVATARAVTRRVEEALDIRLVPGFDAPTGADRE</sequence>
<dbReference type="PROSITE" id="PS50975">
    <property type="entry name" value="ATP_GRASP"/>
    <property type="match status" value="1"/>
</dbReference>
<organism evidence="6 7">
    <name type="scientific">Streptomyces ziwulingensis</name>
    <dbReference type="NCBI Taxonomy" id="1045501"/>
    <lineage>
        <taxon>Bacteria</taxon>
        <taxon>Bacillati</taxon>
        <taxon>Actinomycetota</taxon>
        <taxon>Actinomycetes</taxon>
        <taxon>Kitasatosporales</taxon>
        <taxon>Streptomycetaceae</taxon>
        <taxon>Streptomyces</taxon>
    </lineage>
</organism>